<feature type="domain" description="Mammalian cell entry C-terminal" evidence="4">
    <location>
        <begin position="134"/>
        <end position="318"/>
    </location>
</feature>
<evidence type="ECO:0000259" key="4">
    <source>
        <dbReference type="Pfam" id="PF11887"/>
    </source>
</evidence>
<dbReference type="InterPro" id="IPR005693">
    <property type="entry name" value="Mce"/>
</dbReference>
<dbReference type="OrthoDB" id="4516955at2"/>
<keyword evidence="2" id="KW-0812">Transmembrane</keyword>
<dbReference type="InterPro" id="IPR003399">
    <property type="entry name" value="Mce/MlaD"/>
</dbReference>
<dbReference type="PANTHER" id="PTHR33371">
    <property type="entry name" value="INTERMEMBRANE PHOSPHOLIPID TRANSPORT SYSTEM BINDING PROTEIN MLAD-RELATED"/>
    <property type="match status" value="1"/>
</dbReference>
<dbReference type="InterPro" id="IPR052336">
    <property type="entry name" value="MlaD_Phospholipid_Transporter"/>
</dbReference>
<dbReference type="AlphaFoldDB" id="A0A1I1CK35"/>
<gene>
    <name evidence="5" type="ORF">SAMN05216266_1327</name>
</gene>
<dbReference type="Proteomes" id="UP000243799">
    <property type="component" value="Unassembled WGS sequence"/>
</dbReference>
<feature type="region of interest" description="Disordered" evidence="1">
    <location>
        <begin position="1"/>
        <end position="22"/>
    </location>
</feature>
<evidence type="ECO:0000256" key="1">
    <source>
        <dbReference type="SAM" id="MobiDB-lite"/>
    </source>
</evidence>
<dbReference type="Pfam" id="PF02470">
    <property type="entry name" value="MlaD"/>
    <property type="match status" value="1"/>
</dbReference>
<dbReference type="Pfam" id="PF11887">
    <property type="entry name" value="Mce4_CUP1"/>
    <property type="match status" value="1"/>
</dbReference>
<protein>
    <submittedName>
        <fullName evidence="5">Virulence factor Mce family protein</fullName>
    </submittedName>
</protein>
<proteinExistence type="predicted"/>
<dbReference type="NCBIfam" id="TIGR00996">
    <property type="entry name" value="Mtu_fam_mce"/>
    <property type="match status" value="1"/>
</dbReference>
<dbReference type="InterPro" id="IPR024516">
    <property type="entry name" value="Mce_C"/>
</dbReference>
<dbReference type="PANTHER" id="PTHR33371:SF4">
    <property type="entry name" value="INTERMEMBRANE PHOSPHOLIPID TRANSPORT SYSTEM BINDING PROTEIN MLAD"/>
    <property type="match status" value="1"/>
</dbReference>
<keyword evidence="2" id="KW-0472">Membrane</keyword>
<evidence type="ECO:0000259" key="3">
    <source>
        <dbReference type="Pfam" id="PF02470"/>
    </source>
</evidence>
<keyword evidence="6" id="KW-1185">Reference proteome</keyword>
<name>A0A1I1CK35_9PSEU</name>
<sequence length="366" mass="37703">MRPVPARPSGGQAEKRVPAQGRGPRGRLRLIAAGAVVVLLAAATWVVLAVDTGKQVTASFTSTVGIYPASDVRVLGVVVGTVESVEPRGDRVEVRMTVEEEVKIPAEAGAMVITPSVVADRYVQLAPVYSGGPELADGTHIPLSRTATPVEVDELFESLNELTVALGPKGANSEGAVSEVLEQGASTLAGNGKPLGESIRQLGELARTLSGSKDDLFGTVENLSKFTAMLAANDGQVEQFTEQLASISGVLAEDRDDLAAALAELTDAVGAVQGFVRDNRGKIKSNVDKLAGIAGVLVEQKASLSEALDTAPNALTNLVQAYNPRSGTIDARANLLEFPELNGGGSGSPALPLPLTGTLRSAGGAR</sequence>
<dbReference type="STRING" id="490629.SAMN05216266_1327"/>
<dbReference type="EMBL" id="FOKG01000032">
    <property type="protein sequence ID" value="SFB62894.1"/>
    <property type="molecule type" value="Genomic_DNA"/>
</dbReference>
<evidence type="ECO:0000313" key="6">
    <source>
        <dbReference type="Proteomes" id="UP000243799"/>
    </source>
</evidence>
<reference evidence="6" key="1">
    <citation type="submission" date="2016-10" db="EMBL/GenBank/DDBJ databases">
        <authorList>
            <person name="Varghese N."/>
            <person name="Submissions S."/>
        </authorList>
    </citation>
    <scope>NUCLEOTIDE SEQUENCE [LARGE SCALE GENOMIC DNA]</scope>
    <source>
        <strain evidence="6">CGMCC 4.3568</strain>
    </source>
</reference>
<organism evidence="5 6">
    <name type="scientific">Amycolatopsis marina</name>
    <dbReference type="NCBI Taxonomy" id="490629"/>
    <lineage>
        <taxon>Bacteria</taxon>
        <taxon>Bacillati</taxon>
        <taxon>Actinomycetota</taxon>
        <taxon>Actinomycetes</taxon>
        <taxon>Pseudonocardiales</taxon>
        <taxon>Pseudonocardiaceae</taxon>
        <taxon>Amycolatopsis</taxon>
    </lineage>
</organism>
<feature type="region of interest" description="Disordered" evidence="1">
    <location>
        <begin position="346"/>
        <end position="366"/>
    </location>
</feature>
<evidence type="ECO:0000256" key="2">
    <source>
        <dbReference type="SAM" id="Phobius"/>
    </source>
</evidence>
<feature type="compositionally biased region" description="Low complexity" evidence="1">
    <location>
        <begin position="348"/>
        <end position="359"/>
    </location>
</feature>
<accession>A0A1I1CK35</accession>
<evidence type="ECO:0000313" key="5">
    <source>
        <dbReference type="EMBL" id="SFB62894.1"/>
    </source>
</evidence>
<feature type="transmembrane region" description="Helical" evidence="2">
    <location>
        <begin position="30"/>
        <end position="50"/>
    </location>
</feature>
<dbReference type="GO" id="GO:0005576">
    <property type="term" value="C:extracellular region"/>
    <property type="evidence" value="ECO:0007669"/>
    <property type="project" value="TreeGrafter"/>
</dbReference>
<feature type="domain" description="Mce/MlaD" evidence="3">
    <location>
        <begin position="53"/>
        <end position="127"/>
    </location>
</feature>
<keyword evidence="2" id="KW-1133">Transmembrane helix</keyword>